<organism>
    <name type="scientific">Ixodes scapularis</name>
    <name type="common">Black-legged tick</name>
    <name type="synonym">Deer tick</name>
    <dbReference type="NCBI Taxonomy" id="6945"/>
    <lineage>
        <taxon>Eukaryota</taxon>
        <taxon>Metazoa</taxon>
        <taxon>Ecdysozoa</taxon>
        <taxon>Arthropoda</taxon>
        <taxon>Chelicerata</taxon>
        <taxon>Arachnida</taxon>
        <taxon>Acari</taxon>
        <taxon>Parasitiformes</taxon>
        <taxon>Ixodida</taxon>
        <taxon>Ixodoidea</taxon>
        <taxon>Ixodidae</taxon>
        <taxon>Ixodinae</taxon>
        <taxon>Ixodes</taxon>
    </lineage>
</organism>
<proteinExistence type="predicted"/>
<dbReference type="AlphaFoldDB" id="B7PBZ0"/>
<accession>B7PBZ0</accession>
<protein>
    <submittedName>
        <fullName evidence="1 2">Uncharacterized protein</fullName>
    </submittedName>
</protein>
<dbReference type="HOGENOM" id="CLU_2161113_0_0_1"/>
<dbReference type="InParanoid" id="B7PBZ0"/>
<dbReference type="EnsemblMetazoa" id="ISCW003333-RA">
    <property type="protein sequence ID" value="ISCW003333-PA"/>
    <property type="gene ID" value="ISCW003333"/>
</dbReference>
<dbReference type="VEuPathDB" id="VectorBase:ISCI003333"/>
<keyword evidence="3" id="KW-1185">Reference proteome</keyword>
<evidence type="ECO:0000313" key="1">
    <source>
        <dbReference type="EMBL" id="EEC04112.1"/>
    </source>
</evidence>
<reference evidence="1 3" key="1">
    <citation type="submission" date="2008-03" db="EMBL/GenBank/DDBJ databases">
        <title>Annotation of Ixodes scapularis.</title>
        <authorList>
            <consortium name="Ixodes scapularis Genome Project Consortium"/>
            <person name="Caler E."/>
            <person name="Hannick L.I."/>
            <person name="Bidwell S."/>
            <person name="Joardar V."/>
            <person name="Thiagarajan M."/>
            <person name="Amedeo P."/>
            <person name="Galinsky K.J."/>
            <person name="Schobel S."/>
            <person name="Inman J."/>
            <person name="Hostetler J."/>
            <person name="Miller J."/>
            <person name="Hammond M."/>
            <person name="Megy K."/>
            <person name="Lawson D."/>
            <person name="Kodira C."/>
            <person name="Sutton G."/>
            <person name="Meyer J."/>
            <person name="Hill C.A."/>
            <person name="Birren B."/>
            <person name="Nene V."/>
            <person name="Collins F."/>
            <person name="Alarcon-Chaidez F."/>
            <person name="Wikel S."/>
            <person name="Strausberg R."/>
        </authorList>
    </citation>
    <scope>NUCLEOTIDE SEQUENCE [LARGE SCALE GENOMIC DNA]</scope>
    <source>
        <strain evidence="3">Wikel</strain>
        <strain evidence="1">Wikel colony</strain>
    </source>
</reference>
<reference evidence="2" key="2">
    <citation type="submission" date="2020-05" db="UniProtKB">
        <authorList>
            <consortium name="EnsemblMetazoa"/>
        </authorList>
    </citation>
    <scope>IDENTIFICATION</scope>
    <source>
        <strain evidence="2">wikel</strain>
    </source>
</reference>
<dbReference type="EMBL" id="DS680203">
    <property type="protein sequence ID" value="EEC04112.1"/>
    <property type="molecule type" value="Genomic_DNA"/>
</dbReference>
<evidence type="ECO:0000313" key="2">
    <source>
        <dbReference type="EnsemblMetazoa" id="ISCW003333-PA"/>
    </source>
</evidence>
<dbReference type="Proteomes" id="UP000001555">
    <property type="component" value="Unassembled WGS sequence"/>
</dbReference>
<dbReference type="VEuPathDB" id="VectorBase:ISCW003333"/>
<gene>
    <name evidence="1" type="ORF">IscW_ISCW003333</name>
</gene>
<dbReference type="EMBL" id="ABJB010351222">
    <property type="status" value="NOT_ANNOTATED_CDS"/>
    <property type="molecule type" value="Genomic_DNA"/>
</dbReference>
<name>B7PBZ0_IXOSC</name>
<dbReference type="PaxDb" id="6945-B7PBZ0"/>
<evidence type="ECO:0000313" key="3">
    <source>
        <dbReference type="Proteomes" id="UP000001555"/>
    </source>
</evidence>
<sequence>MCTKQIQKLRMSSGQHYMRHDSTCALYNLAFRAKKKKKKGLQFGVTPKQCAAANAMYILVPIPPPRMRTYPRSSHGHRKLKKREVWQVPRRSFAANESAARADMNAAGNQL</sequence>